<dbReference type="Gene3D" id="3.40.50.10610">
    <property type="entry name" value="ABC-type transport auxiliary lipoprotein component"/>
    <property type="match status" value="1"/>
</dbReference>
<gene>
    <name evidence="2" type="ORF">HYZ11_11255</name>
</gene>
<dbReference type="Proteomes" id="UP000782312">
    <property type="component" value="Unassembled WGS sequence"/>
</dbReference>
<reference evidence="2" key="1">
    <citation type="submission" date="2020-07" db="EMBL/GenBank/DDBJ databases">
        <title>Huge and variable diversity of episymbiotic CPR bacteria and DPANN archaea in groundwater ecosystems.</title>
        <authorList>
            <person name="He C.Y."/>
            <person name="Keren R."/>
            <person name="Whittaker M."/>
            <person name="Farag I.F."/>
            <person name="Doudna J."/>
            <person name="Cate J.H.D."/>
            <person name="Banfield J.F."/>
        </authorList>
    </citation>
    <scope>NUCLEOTIDE SEQUENCE</scope>
    <source>
        <strain evidence="2">NC_groundwater_763_Ag_S-0.2um_68_21</strain>
    </source>
</reference>
<evidence type="ECO:0000313" key="3">
    <source>
        <dbReference type="Proteomes" id="UP000782312"/>
    </source>
</evidence>
<accession>A0A932MP19</accession>
<proteinExistence type="predicted"/>
<evidence type="ECO:0000259" key="1">
    <source>
        <dbReference type="Pfam" id="PF03886"/>
    </source>
</evidence>
<dbReference type="EMBL" id="JACPUR010000024">
    <property type="protein sequence ID" value="MBI3128172.1"/>
    <property type="molecule type" value="Genomic_DNA"/>
</dbReference>
<dbReference type="InterPro" id="IPR005586">
    <property type="entry name" value="ABC_trans_aux"/>
</dbReference>
<sequence>MIANPNCKPTVFSSRLGRLMGATACLAFLAAGCGVGTADIPDTRFFVIDYRVPPSNPGTGQMLPVVLGVESFRADSVYRTDRIVYRKVPYRVDFYPYERWGARPDEFVTDRLLDHLAASGRFKDVVRASAGASYDYLVRGRVKRFEEVGSSNGKFSALAQLDLSLIDRHTGKVIFQQQFTQSTEAGSKPPQGFVEAMAENLKTLLAGATKEIIEAASRHQGAARP</sequence>
<dbReference type="AlphaFoldDB" id="A0A932MP19"/>
<comment type="caution">
    <text evidence="2">The sequence shown here is derived from an EMBL/GenBank/DDBJ whole genome shotgun (WGS) entry which is preliminary data.</text>
</comment>
<protein>
    <submittedName>
        <fullName evidence="2">Membrane integrity-associated transporter subunit PqiC</fullName>
    </submittedName>
</protein>
<evidence type="ECO:0000313" key="2">
    <source>
        <dbReference type="EMBL" id="MBI3128172.1"/>
    </source>
</evidence>
<organism evidence="2 3">
    <name type="scientific">Tectimicrobiota bacterium</name>
    <dbReference type="NCBI Taxonomy" id="2528274"/>
    <lineage>
        <taxon>Bacteria</taxon>
        <taxon>Pseudomonadati</taxon>
        <taxon>Nitrospinota/Tectimicrobiota group</taxon>
        <taxon>Candidatus Tectimicrobiota</taxon>
    </lineage>
</organism>
<dbReference type="Pfam" id="PF03886">
    <property type="entry name" value="ABC_trans_aux"/>
    <property type="match status" value="1"/>
</dbReference>
<name>A0A932MP19_UNCTE</name>
<dbReference type="SUPFAM" id="SSF159594">
    <property type="entry name" value="XCC0632-like"/>
    <property type="match status" value="1"/>
</dbReference>
<feature type="domain" description="ABC-type transport auxiliary lipoprotein component" evidence="1">
    <location>
        <begin position="54"/>
        <end position="205"/>
    </location>
</feature>